<keyword evidence="4 6" id="KW-0807">Transducer</keyword>
<dbReference type="GO" id="GO:0007165">
    <property type="term" value="P:signal transduction"/>
    <property type="evidence" value="ECO:0007669"/>
    <property type="project" value="UniProtKB-KW"/>
</dbReference>
<dbReference type="STRING" id="930131.SAMN05216389_10712"/>
<keyword evidence="7" id="KW-0175">Coiled coil</keyword>
<evidence type="ECO:0000256" key="8">
    <source>
        <dbReference type="SAM" id="Phobius"/>
    </source>
</evidence>
<dbReference type="Gene3D" id="6.10.340.10">
    <property type="match status" value="1"/>
</dbReference>
<dbReference type="SMART" id="SM00283">
    <property type="entry name" value="MA"/>
    <property type="match status" value="1"/>
</dbReference>
<dbReference type="AlphaFoldDB" id="A0A1I0CQ39"/>
<sequence length="564" mass="62961">MLHKIIDKSKFHRVSLRTRLLVIFIFLLVVSIVAVGVTSYMKAKELTIDSIENRLLREGELMGYIASNLKFTYVSDEEYFMQQLDMNIKSQKEKLDQDGIASDYFYIRNREVIPFSTSKSSLPTISDSLVTTIMELKDGIIHENINGEDYTLTIQEMEEIEGVYVLLVPTTSYMSGVKQMAYFTVGIVLLSILICTVVIYFFVRSLTNPLKELRETMRKVREGDLRNSEAIQTTIPEITSLNKSYNAMVQHLKIILKEIKGTTLKLESTGEELQQSSRGTLESSHDVIDAIHVVKQGAEQTASSSENNVESFREMKQKIEELISSMGEVFVNAEEMNVSASSGEKNTSKLIRTIHTFEQDFAHLTHTVNQVQETSKSISELTSLIHGIAEQTKLLSLNATIEAARAGDAGKGFAVVAVEVGKLAEQSSKAAVKITDSIISMETMTRSAANEFEIMLTKTRSTLEVSNESKESIGQLMQNITDVSNELQEMQIGLKQLEAILPGLEQGTESFVSISQETLASTEEMLASSENQVQQMESTHTLGVRLLEISKSLTSHTKTFHVNE</sequence>
<name>A0A1I0CQ39_9BACI</name>
<keyword evidence="8" id="KW-0812">Transmembrane</keyword>
<dbReference type="PANTHER" id="PTHR32089:SF112">
    <property type="entry name" value="LYSOZYME-LIKE PROTEIN-RELATED"/>
    <property type="match status" value="1"/>
</dbReference>
<dbReference type="InterPro" id="IPR004090">
    <property type="entry name" value="Chemotax_Me-accpt_rcpt"/>
</dbReference>
<dbReference type="Pfam" id="PF00672">
    <property type="entry name" value="HAMP"/>
    <property type="match status" value="1"/>
</dbReference>
<proteinExistence type="inferred from homology"/>
<evidence type="ECO:0000313" key="11">
    <source>
        <dbReference type="EMBL" id="SET21402.1"/>
    </source>
</evidence>
<dbReference type="Pfam" id="PF00015">
    <property type="entry name" value="MCPsignal"/>
    <property type="match status" value="1"/>
</dbReference>
<dbReference type="SMART" id="SM00304">
    <property type="entry name" value="HAMP"/>
    <property type="match status" value="1"/>
</dbReference>
<dbReference type="SUPFAM" id="SSF58104">
    <property type="entry name" value="Methyl-accepting chemotaxis protein (MCP) signaling domain"/>
    <property type="match status" value="1"/>
</dbReference>
<feature type="transmembrane region" description="Helical" evidence="8">
    <location>
        <begin position="180"/>
        <end position="203"/>
    </location>
</feature>
<evidence type="ECO:0000256" key="6">
    <source>
        <dbReference type="PROSITE-ProRule" id="PRU00284"/>
    </source>
</evidence>
<evidence type="ECO:0000313" key="12">
    <source>
        <dbReference type="Proteomes" id="UP000198618"/>
    </source>
</evidence>
<evidence type="ECO:0000256" key="7">
    <source>
        <dbReference type="SAM" id="Coils"/>
    </source>
</evidence>
<dbReference type="Proteomes" id="UP000198618">
    <property type="component" value="Unassembled WGS sequence"/>
</dbReference>
<dbReference type="EMBL" id="FOHE01000007">
    <property type="protein sequence ID" value="SET21402.1"/>
    <property type="molecule type" value="Genomic_DNA"/>
</dbReference>
<accession>A0A1I0CQ39</accession>
<evidence type="ECO:0000259" key="10">
    <source>
        <dbReference type="PROSITE" id="PS50885"/>
    </source>
</evidence>
<feature type="coiled-coil region" evidence="7">
    <location>
        <begin position="480"/>
        <end position="539"/>
    </location>
</feature>
<feature type="domain" description="Methyl-accepting transducer" evidence="9">
    <location>
        <begin position="276"/>
        <end position="526"/>
    </location>
</feature>
<keyword evidence="8" id="KW-1133">Transmembrane helix</keyword>
<dbReference type="InterPro" id="IPR003660">
    <property type="entry name" value="HAMP_dom"/>
</dbReference>
<reference evidence="11 12" key="1">
    <citation type="submission" date="2016-10" db="EMBL/GenBank/DDBJ databases">
        <authorList>
            <person name="de Groot N.N."/>
        </authorList>
    </citation>
    <scope>NUCLEOTIDE SEQUENCE [LARGE SCALE GENOMIC DNA]</scope>
    <source>
        <strain evidence="11 12">IBRC-M 10780</strain>
    </source>
</reference>
<evidence type="ECO:0000256" key="3">
    <source>
        <dbReference type="ARBA" id="ARBA00023136"/>
    </source>
</evidence>
<comment type="similarity">
    <text evidence="5">Belongs to the methyl-accepting chemotaxis (MCP) protein family.</text>
</comment>
<gene>
    <name evidence="11" type="ORF">SAMN05216389_10712</name>
</gene>
<dbReference type="GO" id="GO:0005886">
    <property type="term" value="C:plasma membrane"/>
    <property type="evidence" value="ECO:0007669"/>
    <property type="project" value="UniProtKB-SubCell"/>
</dbReference>
<dbReference type="SUPFAM" id="SSF158472">
    <property type="entry name" value="HAMP domain-like"/>
    <property type="match status" value="1"/>
</dbReference>
<evidence type="ECO:0000256" key="1">
    <source>
        <dbReference type="ARBA" id="ARBA00004236"/>
    </source>
</evidence>
<evidence type="ECO:0000256" key="2">
    <source>
        <dbReference type="ARBA" id="ARBA00022475"/>
    </source>
</evidence>
<dbReference type="PROSITE" id="PS50111">
    <property type="entry name" value="CHEMOTAXIS_TRANSDUC_2"/>
    <property type="match status" value="1"/>
</dbReference>
<comment type="subcellular location">
    <subcellularLocation>
        <location evidence="1">Cell membrane</location>
    </subcellularLocation>
</comment>
<dbReference type="PROSITE" id="PS50885">
    <property type="entry name" value="HAMP"/>
    <property type="match status" value="1"/>
</dbReference>
<dbReference type="PRINTS" id="PR00260">
    <property type="entry name" value="CHEMTRNSDUCR"/>
</dbReference>
<organism evidence="11 12">
    <name type="scientific">Oceanobacillus limi</name>
    <dbReference type="NCBI Taxonomy" id="930131"/>
    <lineage>
        <taxon>Bacteria</taxon>
        <taxon>Bacillati</taxon>
        <taxon>Bacillota</taxon>
        <taxon>Bacilli</taxon>
        <taxon>Bacillales</taxon>
        <taxon>Bacillaceae</taxon>
        <taxon>Oceanobacillus</taxon>
    </lineage>
</organism>
<keyword evidence="12" id="KW-1185">Reference proteome</keyword>
<dbReference type="Gene3D" id="1.10.287.950">
    <property type="entry name" value="Methyl-accepting chemotaxis protein"/>
    <property type="match status" value="1"/>
</dbReference>
<feature type="domain" description="HAMP" evidence="10">
    <location>
        <begin position="204"/>
        <end position="257"/>
    </location>
</feature>
<evidence type="ECO:0000256" key="5">
    <source>
        <dbReference type="ARBA" id="ARBA00029447"/>
    </source>
</evidence>
<keyword evidence="2" id="KW-1003">Cell membrane</keyword>
<dbReference type="GO" id="GO:0004888">
    <property type="term" value="F:transmembrane signaling receptor activity"/>
    <property type="evidence" value="ECO:0007669"/>
    <property type="project" value="InterPro"/>
</dbReference>
<protein>
    <submittedName>
        <fullName evidence="11">Methyl-accepting chemotaxis protein</fullName>
    </submittedName>
</protein>
<evidence type="ECO:0000256" key="4">
    <source>
        <dbReference type="ARBA" id="ARBA00023224"/>
    </source>
</evidence>
<evidence type="ECO:0000259" key="9">
    <source>
        <dbReference type="PROSITE" id="PS50111"/>
    </source>
</evidence>
<dbReference type="InterPro" id="IPR004089">
    <property type="entry name" value="MCPsignal_dom"/>
</dbReference>
<keyword evidence="3 8" id="KW-0472">Membrane</keyword>
<dbReference type="CDD" id="cd06225">
    <property type="entry name" value="HAMP"/>
    <property type="match status" value="1"/>
</dbReference>
<dbReference type="RefSeq" id="WP_244513459.1">
    <property type="nucleotide sequence ID" value="NZ_FOHE01000007.1"/>
</dbReference>
<dbReference type="GO" id="GO:0006935">
    <property type="term" value="P:chemotaxis"/>
    <property type="evidence" value="ECO:0007669"/>
    <property type="project" value="InterPro"/>
</dbReference>
<feature type="transmembrane region" description="Helical" evidence="8">
    <location>
        <begin position="20"/>
        <end position="41"/>
    </location>
</feature>
<dbReference type="PANTHER" id="PTHR32089">
    <property type="entry name" value="METHYL-ACCEPTING CHEMOTAXIS PROTEIN MCPB"/>
    <property type="match status" value="1"/>
</dbReference>